<dbReference type="PANTHER" id="PTHR11686">
    <property type="entry name" value="GAMMA GLUTAMYL TRANSPEPTIDASE"/>
    <property type="match status" value="1"/>
</dbReference>
<dbReference type="SUPFAM" id="SSF56235">
    <property type="entry name" value="N-terminal nucleophile aminohydrolases (Ntn hydrolases)"/>
    <property type="match status" value="1"/>
</dbReference>
<keyword evidence="4" id="KW-0812">Transmembrane</keyword>
<dbReference type="FunFam" id="1.10.246.130:FF:000001">
    <property type="entry name" value="Gamma-glutamyltransferase 5 isoform 1"/>
    <property type="match status" value="1"/>
</dbReference>
<accession>A0A9J6CAL2</accession>
<feature type="binding site" evidence="3">
    <location>
        <begin position="457"/>
        <end position="458"/>
    </location>
    <ligand>
        <name>L-glutamate</name>
        <dbReference type="ChEBI" id="CHEBI:29985"/>
    </ligand>
</feature>
<evidence type="ECO:0000256" key="3">
    <source>
        <dbReference type="PIRSR" id="PIRSR600101-2"/>
    </source>
</evidence>
<keyword evidence="6" id="KW-1185">Reference proteome</keyword>
<proteinExistence type="predicted"/>
<dbReference type="InterPro" id="IPR043137">
    <property type="entry name" value="GGT_ssub_C"/>
</dbReference>
<organism evidence="5 6">
    <name type="scientific">Polypedilum vanderplanki</name>
    <name type="common">Sleeping chironomid midge</name>
    <dbReference type="NCBI Taxonomy" id="319348"/>
    <lineage>
        <taxon>Eukaryota</taxon>
        <taxon>Metazoa</taxon>
        <taxon>Ecdysozoa</taxon>
        <taxon>Arthropoda</taxon>
        <taxon>Hexapoda</taxon>
        <taxon>Insecta</taxon>
        <taxon>Pterygota</taxon>
        <taxon>Neoptera</taxon>
        <taxon>Endopterygota</taxon>
        <taxon>Diptera</taxon>
        <taxon>Nematocera</taxon>
        <taxon>Chironomoidea</taxon>
        <taxon>Chironomidae</taxon>
        <taxon>Chironominae</taxon>
        <taxon>Polypedilum</taxon>
        <taxon>Polypedilum</taxon>
    </lineage>
</organism>
<evidence type="ECO:0000313" key="5">
    <source>
        <dbReference type="EMBL" id="KAG5678928.1"/>
    </source>
</evidence>
<dbReference type="Gene3D" id="3.60.20.40">
    <property type="match status" value="1"/>
</dbReference>
<comment type="caution">
    <text evidence="5">The sequence shown here is derived from an EMBL/GenBank/DDBJ whole genome shotgun (WGS) entry which is preliminary data.</text>
</comment>
<sequence>MKHHMSKTTAIATAVLIVFIISLGILLWFAYHQGLIDDGLSTAAVATTSDECTDAAVLILKQGGSAADAAICASLCQGIVVPQASGIGGGFLATIYTKNTAEIVTLNSREVAPLKATQELYLDNERATVEGGLSIAVPTEVKGLHELHRRFGKLSWSRVLEPAIHVAEKGFKVPNYLARVLSQYEEKIRRTDGFKDFYVNPKTNEIYREGDTLKNPQLAETLKIIAREGANAIYSTEGSLGQKLVNEIQANGGIVTMNDLRIYQPKFAPSVAVKLFQGDTLHTTNLPSSGSIFAFILNILEGYKFHENSFDFHRGNKLIYHRIVEAFKFGFGFRTSLGDETSEEVVETLLNVLDVDFANHIRAFINDEQTFNSSEYYRANTSVTIDHGTGHISILAPNGDAVALTSTINSIFGSWVMSNSTGIIFNNEMDDFSLPTASDGLIQSTANSIKAGKSPMSSMIPMILVNEKHDATLIVGGAGGIRIMTSLVLFLINHLYLKLSMEEALEMKRFHHQLQPMRVQFEDGYDQPDIVEYLRQKGHATVEAGPLLSAFASIIAISNRNGRVEFAIDPRRGGKGVIFDP</sequence>
<feature type="binding site" evidence="3">
    <location>
        <begin position="407"/>
        <end position="409"/>
    </location>
    <ligand>
        <name>L-glutamate</name>
        <dbReference type="ChEBI" id="CHEBI:29985"/>
    </ligand>
</feature>
<dbReference type="PRINTS" id="PR01210">
    <property type="entry name" value="GGTRANSPTASE"/>
</dbReference>
<evidence type="ECO:0008006" key="7">
    <source>
        <dbReference type="Google" id="ProtNLM"/>
    </source>
</evidence>
<gene>
    <name evidence="5" type="ORF">PVAND_008549</name>
</gene>
<evidence type="ECO:0000256" key="4">
    <source>
        <dbReference type="SAM" id="Phobius"/>
    </source>
</evidence>
<dbReference type="Pfam" id="PF01019">
    <property type="entry name" value="G_glu_transpept"/>
    <property type="match status" value="1"/>
</dbReference>
<feature type="binding site" evidence="3">
    <location>
        <position position="431"/>
    </location>
    <ligand>
        <name>L-glutamate</name>
        <dbReference type="ChEBI" id="CHEBI:29985"/>
    </ligand>
</feature>
<keyword evidence="1" id="KW-0800">Toxin</keyword>
<keyword evidence="4" id="KW-0472">Membrane</keyword>
<dbReference type="GO" id="GO:0036374">
    <property type="term" value="F:glutathione hydrolase activity"/>
    <property type="evidence" value="ECO:0007669"/>
    <property type="project" value="InterPro"/>
</dbReference>
<dbReference type="PANTHER" id="PTHR11686:SF72">
    <property type="entry name" value="GAMMA-GLUTAMYL TRANSPEPTIDASE, ISOFORM A"/>
    <property type="match status" value="1"/>
</dbReference>
<evidence type="ECO:0000313" key="6">
    <source>
        <dbReference type="Proteomes" id="UP001107558"/>
    </source>
</evidence>
<name>A0A9J6CAL2_POLVA</name>
<dbReference type="InterPro" id="IPR043138">
    <property type="entry name" value="GGT_lsub"/>
</dbReference>
<feature type="binding site" evidence="3">
    <location>
        <position position="480"/>
    </location>
    <ligand>
        <name>L-glutamate</name>
        <dbReference type="ChEBI" id="CHEBI:29985"/>
    </ligand>
</feature>
<evidence type="ECO:0000256" key="1">
    <source>
        <dbReference type="ARBA" id="ARBA00084097"/>
    </source>
</evidence>
<dbReference type="Proteomes" id="UP001107558">
    <property type="component" value="Chromosome 2"/>
</dbReference>
<keyword evidence="4" id="KW-1133">Transmembrane helix</keyword>
<dbReference type="OrthoDB" id="1081007at2759"/>
<dbReference type="InterPro" id="IPR000101">
    <property type="entry name" value="GGT_peptidase"/>
</dbReference>
<dbReference type="GO" id="GO:0006751">
    <property type="term" value="P:glutathione catabolic process"/>
    <property type="evidence" value="ECO:0007669"/>
    <property type="project" value="InterPro"/>
</dbReference>
<feature type="active site" description="Nucleophile" evidence="2">
    <location>
        <position position="389"/>
    </location>
</feature>
<dbReference type="GO" id="GO:0005886">
    <property type="term" value="C:plasma membrane"/>
    <property type="evidence" value="ECO:0007669"/>
    <property type="project" value="TreeGrafter"/>
</dbReference>
<protein>
    <recommendedName>
        <fullName evidence="7">Gamma-glutamyltranspeptidase</fullName>
    </recommendedName>
</protein>
<keyword evidence="1" id="KW-1202">Platelet aggregation activating toxin</keyword>
<dbReference type="AlphaFoldDB" id="A0A9J6CAL2"/>
<dbReference type="FunFam" id="3.60.20.40:FF:000001">
    <property type="entry name" value="Gamma-glutamyltranspeptidase 1"/>
    <property type="match status" value="1"/>
</dbReference>
<feature type="transmembrane region" description="Helical" evidence="4">
    <location>
        <begin position="12"/>
        <end position="31"/>
    </location>
</feature>
<dbReference type="EMBL" id="JADBJN010000002">
    <property type="protein sequence ID" value="KAG5678928.1"/>
    <property type="molecule type" value="Genomic_DNA"/>
</dbReference>
<dbReference type="InterPro" id="IPR029055">
    <property type="entry name" value="Ntn_hydrolases_N"/>
</dbReference>
<reference evidence="5" key="1">
    <citation type="submission" date="2021-03" db="EMBL/GenBank/DDBJ databases">
        <title>Chromosome level genome of the anhydrobiotic midge Polypedilum vanderplanki.</title>
        <authorList>
            <person name="Yoshida Y."/>
            <person name="Kikawada T."/>
            <person name="Gusev O."/>
        </authorList>
    </citation>
    <scope>NUCLEOTIDE SEQUENCE</scope>
    <source>
        <strain evidence="5">NIAS01</strain>
        <tissue evidence="5">Whole body or cell culture</tissue>
    </source>
</reference>
<keyword evidence="1" id="KW-1199">Hemostasis impairing toxin</keyword>
<evidence type="ECO:0000256" key="2">
    <source>
        <dbReference type="PIRSR" id="PIRSR600101-1"/>
    </source>
</evidence>
<feature type="binding site" evidence="3">
    <location>
        <position position="109"/>
    </location>
    <ligand>
        <name>L-glutamate</name>
        <dbReference type="ChEBI" id="CHEBI:29985"/>
    </ligand>
</feature>
<dbReference type="Gene3D" id="1.10.246.130">
    <property type="match status" value="1"/>
</dbReference>